<evidence type="ECO:0000256" key="2">
    <source>
        <dbReference type="ARBA" id="ARBA00010138"/>
    </source>
</evidence>
<feature type="binding site" evidence="7 11">
    <location>
        <position position="506"/>
    </location>
    <ligand>
        <name>[4Fe-4S] cluster</name>
        <dbReference type="ChEBI" id="CHEBI:49883"/>
    </ligand>
</feature>
<keyword evidence="4 7" id="KW-0808">Transferase</keyword>
<dbReference type="GO" id="GO:0006189">
    <property type="term" value="P:'de novo' IMP biosynthetic process"/>
    <property type="evidence" value="ECO:0007669"/>
    <property type="project" value="UniProtKB-UniRule"/>
</dbReference>
<feature type="binding site" evidence="7 10">
    <location>
        <position position="409"/>
    </location>
    <ligand>
        <name>Mg(2+)</name>
        <dbReference type="ChEBI" id="CHEBI:18420"/>
    </ligand>
</feature>
<feature type="compositionally biased region" description="Basic and acidic residues" evidence="12">
    <location>
        <begin position="27"/>
        <end position="41"/>
    </location>
</feature>
<dbReference type="PROSITE" id="PS51278">
    <property type="entry name" value="GATASE_TYPE_2"/>
    <property type="match status" value="1"/>
</dbReference>
<dbReference type="GO" id="GO:0051539">
    <property type="term" value="F:4 iron, 4 sulfur cluster binding"/>
    <property type="evidence" value="ECO:0007669"/>
    <property type="project" value="UniProtKB-KW"/>
</dbReference>
<dbReference type="GO" id="GO:0004044">
    <property type="term" value="F:amidophosphoribosyltransferase activity"/>
    <property type="evidence" value="ECO:0007669"/>
    <property type="project" value="UniProtKB-UniRule"/>
</dbReference>
<feature type="binding site" evidence="7 11">
    <location>
        <position position="503"/>
    </location>
    <ligand>
        <name>[4Fe-4S] cluster</name>
        <dbReference type="ChEBI" id="CHEBI:49883"/>
    </ligand>
</feature>
<dbReference type="Pfam" id="PF00156">
    <property type="entry name" value="Pribosyltran"/>
    <property type="match status" value="1"/>
</dbReference>
<keyword evidence="3 7" id="KW-0328">Glycosyltransferase</keyword>
<dbReference type="Proteomes" id="UP000534186">
    <property type="component" value="Unassembled WGS sequence"/>
</dbReference>
<comment type="caution">
    <text evidence="14">The sequence shown here is derived from an EMBL/GenBank/DDBJ whole genome shotgun (WGS) entry which is preliminary data.</text>
</comment>
<feature type="binding site" evidence="7 10">
    <location>
        <position position="408"/>
    </location>
    <ligand>
        <name>Mg(2+)</name>
        <dbReference type="ChEBI" id="CHEBI:18420"/>
    </ligand>
</feature>
<dbReference type="InterPro" id="IPR005854">
    <property type="entry name" value="PurF"/>
</dbReference>
<organism evidence="14 15">
    <name type="scientific">Tunturiibacter lichenicola</name>
    <dbReference type="NCBI Taxonomy" id="2051959"/>
    <lineage>
        <taxon>Bacteria</taxon>
        <taxon>Pseudomonadati</taxon>
        <taxon>Acidobacteriota</taxon>
        <taxon>Terriglobia</taxon>
        <taxon>Terriglobales</taxon>
        <taxon>Acidobacteriaceae</taxon>
        <taxon>Tunturiibacter</taxon>
    </lineage>
</organism>
<accession>A0A7Y9NJ09</accession>
<dbReference type="NCBIfam" id="TIGR01134">
    <property type="entry name" value="purF"/>
    <property type="match status" value="1"/>
</dbReference>
<keyword evidence="7" id="KW-0004">4Fe-4S</keyword>
<gene>
    <name evidence="7" type="primary">purF</name>
    <name evidence="14" type="ORF">HDF12_000068</name>
</gene>
<protein>
    <recommendedName>
        <fullName evidence="7">Amidophosphoribosyltransferase</fullName>
        <shortName evidence="7">ATase</shortName>
        <ecNumber evidence="7">2.4.2.14</ecNumber>
    </recommendedName>
    <alternativeName>
        <fullName evidence="7">Glutamine phosphoribosylpyrophosphate amidotransferase</fullName>
        <shortName evidence="7">GPATase</shortName>
    </alternativeName>
</protein>
<dbReference type="UniPathway" id="UPA00074">
    <property type="reaction ID" value="UER00124"/>
</dbReference>
<sequence>MSDLLLRDELVIGQEGATADSSAALRNDNKKGGRKPVDLGVDLHDEEDETPFDKLREECGVMAIYNHPDAARMTYWGLYSLQHRGQESAGIASADGYQVNDIKGMGLVSEIFTDDVLGRLPGHIAIGHTRYSTTGDSALLNAQPISVESTKGLIAIAHNGNLINLGTAKERLERDGAIFQTTSDSEIIIQLIAHSTKNTLIDCMAEALMQVEGAFSIVMMTRNRIFAARDPHGFRPLAMGRIEGKDGAPDTFVFASETCAFDLLHAKYERDVKPGELVMVSEDGVTSRYFNTTTEQASCVFEHVYFARPDSKIYGRWVQQSREEMGRQLARESGVPADLVVPVPDSGVTAAIGYAAESGIPFNFGLIRNHYVGRTFIQPEQRVRDFGVRMKLNPMRNLLEGKRVILIDDSIIRGTTSRKIVRMVRAAGATEVHLRISCPPTISPCFYGVDTPSKKDLIAANKSVAEICEFVEADSLAYLSLVGLTHACTKGEPAHGLSPGSFCTACYTGDYPTQWVDVSEILPAVTTA</sequence>
<evidence type="ECO:0000256" key="10">
    <source>
        <dbReference type="PIRSR" id="PIRSR000485-2"/>
    </source>
</evidence>
<evidence type="ECO:0000256" key="8">
    <source>
        <dbReference type="PIRNR" id="PIRNR000485"/>
    </source>
</evidence>
<evidence type="ECO:0000256" key="1">
    <source>
        <dbReference type="ARBA" id="ARBA00005209"/>
    </source>
</evidence>
<feature type="binding site" evidence="7 11">
    <location>
        <position position="299"/>
    </location>
    <ligand>
        <name>[4Fe-4S] cluster</name>
        <dbReference type="ChEBI" id="CHEBI:49883"/>
    </ligand>
</feature>
<feature type="domain" description="Glutamine amidotransferase type-2" evidence="13">
    <location>
        <begin position="59"/>
        <end position="283"/>
    </location>
</feature>
<keyword evidence="5 7" id="KW-0658">Purine biosynthesis</keyword>
<keyword evidence="7 11" id="KW-0411">Iron-sulfur</keyword>
<comment type="pathway">
    <text evidence="1 7 8">Purine metabolism; IMP biosynthesis via de novo pathway; N(1)-(5-phospho-D-ribosyl)glycinamide from 5-phospho-alpha-D-ribose 1-diphosphate: step 1/2.</text>
</comment>
<evidence type="ECO:0000256" key="6">
    <source>
        <dbReference type="ARBA" id="ARBA00022962"/>
    </source>
</evidence>
<proteinExistence type="inferred from homology"/>
<dbReference type="InterPro" id="IPR017932">
    <property type="entry name" value="GATase_2_dom"/>
</dbReference>
<dbReference type="CDD" id="cd06223">
    <property type="entry name" value="PRTases_typeI"/>
    <property type="match status" value="1"/>
</dbReference>
<comment type="cofactor">
    <cofactor evidence="7 11">
        <name>[4Fe-4S] cluster</name>
        <dbReference type="ChEBI" id="CHEBI:49883"/>
    </cofactor>
    <text evidence="7 11">Binds 1 [4Fe-4S] cluster per subunit.</text>
</comment>
<feature type="region of interest" description="Disordered" evidence="12">
    <location>
        <begin position="22"/>
        <end position="41"/>
    </location>
</feature>
<dbReference type="SUPFAM" id="SSF56235">
    <property type="entry name" value="N-terminal nucleophile aminohydrolases (Ntn hydrolases)"/>
    <property type="match status" value="1"/>
</dbReference>
<dbReference type="Pfam" id="PF13522">
    <property type="entry name" value="GATase_6"/>
    <property type="match status" value="1"/>
</dbReference>
<dbReference type="EC" id="2.4.2.14" evidence="7"/>
<dbReference type="AlphaFoldDB" id="A0A7Y9NJ09"/>
<keyword evidence="6 7" id="KW-0315">Glutamine amidotransferase</keyword>
<keyword evidence="7 11" id="KW-0408">Iron</keyword>
<evidence type="ECO:0000313" key="14">
    <source>
        <dbReference type="EMBL" id="NYF49703.1"/>
    </source>
</evidence>
<dbReference type="SUPFAM" id="SSF53271">
    <property type="entry name" value="PRTase-like"/>
    <property type="match status" value="1"/>
</dbReference>
<name>A0A7Y9NJ09_9BACT</name>
<comment type="cofactor">
    <cofactor evidence="7 10">
        <name>Mg(2+)</name>
        <dbReference type="ChEBI" id="CHEBI:18420"/>
    </cofactor>
    <text evidence="7 10">Binds 1 Mg(2+) ion per subunit.</text>
</comment>
<dbReference type="HAMAP" id="MF_01931">
    <property type="entry name" value="PurF"/>
    <property type="match status" value="1"/>
</dbReference>
<dbReference type="InterPro" id="IPR029055">
    <property type="entry name" value="Ntn_hydrolases_N"/>
</dbReference>
<evidence type="ECO:0000256" key="12">
    <source>
        <dbReference type="SAM" id="MobiDB-lite"/>
    </source>
</evidence>
<dbReference type="PANTHER" id="PTHR11907">
    <property type="entry name" value="AMIDOPHOSPHORIBOSYLTRANSFERASE"/>
    <property type="match status" value="1"/>
</dbReference>
<dbReference type="CDD" id="cd00715">
    <property type="entry name" value="GPATase_N"/>
    <property type="match status" value="1"/>
</dbReference>
<comment type="catalytic activity">
    <reaction evidence="7 8">
        <text>5-phospho-beta-D-ribosylamine + L-glutamate + diphosphate = 5-phospho-alpha-D-ribose 1-diphosphate + L-glutamine + H2O</text>
        <dbReference type="Rhea" id="RHEA:14905"/>
        <dbReference type="ChEBI" id="CHEBI:15377"/>
        <dbReference type="ChEBI" id="CHEBI:29985"/>
        <dbReference type="ChEBI" id="CHEBI:33019"/>
        <dbReference type="ChEBI" id="CHEBI:58017"/>
        <dbReference type="ChEBI" id="CHEBI:58359"/>
        <dbReference type="ChEBI" id="CHEBI:58681"/>
        <dbReference type="EC" id="2.4.2.14"/>
    </reaction>
</comment>
<keyword evidence="7 10" id="KW-0460">Magnesium</keyword>
<dbReference type="GO" id="GO:0000287">
    <property type="term" value="F:magnesium ion binding"/>
    <property type="evidence" value="ECO:0007669"/>
    <property type="project" value="UniProtKB-UniRule"/>
</dbReference>
<evidence type="ECO:0000259" key="13">
    <source>
        <dbReference type="PROSITE" id="PS51278"/>
    </source>
</evidence>
<evidence type="ECO:0000256" key="9">
    <source>
        <dbReference type="PIRSR" id="PIRSR000485-1"/>
    </source>
</evidence>
<evidence type="ECO:0000256" key="4">
    <source>
        <dbReference type="ARBA" id="ARBA00022679"/>
    </source>
</evidence>
<comment type="similarity">
    <text evidence="2 7 8">In the C-terminal section; belongs to the purine/pyrimidine phosphoribosyltransferase family.</text>
</comment>
<feature type="binding site" evidence="7 10">
    <location>
        <position position="346"/>
    </location>
    <ligand>
        <name>Mg(2+)</name>
        <dbReference type="ChEBI" id="CHEBI:18420"/>
    </ligand>
</feature>
<evidence type="ECO:0000313" key="15">
    <source>
        <dbReference type="Proteomes" id="UP000534186"/>
    </source>
</evidence>
<feature type="active site" description="Nucleophile" evidence="7 9">
    <location>
        <position position="59"/>
    </location>
</feature>
<dbReference type="InterPro" id="IPR035584">
    <property type="entry name" value="PurF_N"/>
</dbReference>
<dbReference type="InterPro" id="IPR000836">
    <property type="entry name" value="PRTase_dom"/>
</dbReference>
<dbReference type="Gene3D" id="3.60.20.10">
    <property type="entry name" value="Glutamine Phosphoribosylpyrophosphate, subunit 1, domain 1"/>
    <property type="match status" value="1"/>
</dbReference>
<dbReference type="Gene3D" id="3.40.50.2020">
    <property type="match status" value="1"/>
</dbReference>
<dbReference type="PIRSF" id="PIRSF000485">
    <property type="entry name" value="Amd_phspho_trans"/>
    <property type="match status" value="1"/>
</dbReference>
<evidence type="ECO:0000256" key="11">
    <source>
        <dbReference type="PIRSR" id="PIRSR000485-3"/>
    </source>
</evidence>
<dbReference type="InterPro" id="IPR029057">
    <property type="entry name" value="PRTase-like"/>
</dbReference>
<comment type="function">
    <text evidence="7">Catalyzes the formation of phosphoribosylamine from phosphoribosylpyrophosphate (PRPP) and glutamine.</text>
</comment>
<reference evidence="14 15" key="1">
    <citation type="submission" date="2020-07" db="EMBL/GenBank/DDBJ databases">
        <title>Genomic Encyclopedia of Type Strains, Phase IV (KMG-V): Genome sequencing to study the core and pangenomes of soil and plant-associated prokaryotes.</title>
        <authorList>
            <person name="Whitman W."/>
        </authorList>
    </citation>
    <scope>NUCLEOTIDE SEQUENCE [LARGE SCALE GENOMIC DNA]</scope>
    <source>
        <strain evidence="14 15">M8UP30</strain>
    </source>
</reference>
<evidence type="ECO:0000256" key="3">
    <source>
        <dbReference type="ARBA" id="ARBA00022676"/>
    </source>
</evidence>
<dbReference type="EMBL" id="JACCCV010000001">
    <property type="protein sequence ID" value="NYF49703.1"/>
    <property type="molecule type" value="Genomic_DNA"/>
</dbReference>
<keyword evidence="7 10" id="KW-0479">Metal-binding</keyword>
<evidence type="ECO:0000256" key="5">
    <source>
        <dbReference type="ARBA" id="ARBA00022755"/>
    </source>
</evidence>
<feature type="binding site" evidence="7 11">
    <location>
        <position position="445"/>
    </location>
    <ligand>
        <name>[4Fe-4S] cluster</name>
        <dbReference type="ChEBI" id="CHEBI:49883"/>
    </ligand>
</feature>
<dbReference type="GO" id="GO:0009113">
    <property type="term" value="P:purine nucleobase biosynthetic process"/>
    <property type="evidence" value="ECO:0007669"/>
    <property type="project" value="UniProtKB-UniRule"/>
</dbReference>
<evidence type="ECO:0000256" key="7">
    <source>
        <dbReference type="HAMAP-Rule" id="MF_01931"/>
    </source>
</evidence>